<dbReference type="InterPro" id="IPR029044">
    <property type="entry name" value="Nucleotide-diphossugar_trans"/>
</dbReference>
<dbReference type="Proteomes" id="UP000240638">
    <property type="component" value="Unassembled WGS sequence"/>
</dbReference>
<dbReference type="RefSeq" id="WP_107151290.1">
    <property type="nucleotide sequence ID" value="NZ_PYUC01000006.1"/>
</dbReference>
<feature type="domain" description="Glycosyltransferase 2-like" evidence="1">
    <location>
        <begin position="8"/>
        <end position="114"/>
    </location>
</feature>
<organism evidence="2 3">
    <name type="scientific">Trinickia symbiotica</name>
    <dbReference type="NCBI Taxonomy" id="863227"/>
    <lineage>
        <taxon>Bacteria</taxon>
        <taxon>Pseudomonadati</taxon>
        <taxon>Pseudomonadota</taxon>
        <taxon>Betaproteobacteria</taxon>
        <taxon>Burkholderiales</taxon>
        <taxon>Burkholderiaceae</taxon>
        <taxon>Trinickia</taxon>
    </lineage>
</organism>
<accession>A0A2T3XUN7</accession>
<evidence type="ECO:0000259" key="1">
    <source>
        <dbReference type="Pfam" id="PF00535"/>
    </source>
</evidence>
<proteinExistence type="predicted"/>
<dbReference type="AlphaFoldDB" id="A0A2T3XUN7"/>
<evidence type="ECO:0000313" key="3">
    <source>
        <dbReference type="Proteomes" id="UP000240638"/>
    </source>
</evidence>
<dbReference type="CDD" id="cd04196">
    <property type="entry name" value="GT_2_like_d"/>
    <property type="match status" value="1"/>
</dbReference>
<dbReference type="PANTHER" id="PTHR43685">
    <property type="entry name" value="GLYCOSYLTRANSFERASE"/>
    <property type="match status" value="1"/>
</dbReference>
<sequence>MTKSRIAVILSTYNGEKYLAEQLDSIVSQEDVDVELLIRDDGSSDSTLALLREFAAAHPNVRCTAGENKGVTGSFMTVLEAADDSLDYYAFADQDDVWYPRKLANAVEALRSAPDPDLPLLYCSRLELVDERLRHLAVTRPLRDISFRNALFQNVLAGCTMVMNARARELVLRGGVAHNILMHDWWCYLAISAFGRILYDERAGIKYRQHDHNQVGARVRWSERIRWRYKRTLHGLYGHFPSEQNDLFLKIYGEDLPETERRFAEMTLAAKRSLLKRVILASSNHIRMQSPVDNFFARVGILINKF</sequence>
<dbReference type="Pfam" id="PF00535">
    <property type="entry name" value="Glycos_transf_2"/>
    <property type="match status" value="1"/>
</dbReference>
<protein>
    <recommendedName>
        <fullName evidence="1">Glycosyltransferase 2-like domain-containing protein</fullName>
    </recommendedName>
</protein>
<dbReference type="PANTHER" id="PTHR43685:SF2">
    <property type="entry name" value="GLYCOSYLTRANSFERASE 2-LIKE DOMAIN-CONTAINING PROTEIN"/>
    <property type="match status" value="1"/>
</dbReference>
<gene>
    <name evidence="2" type="ORF">C9I57_14150</name>
</gene>
<evidence type="ECO:0000313" key="2">
    <source>
        <dbReference type="EMBL" id="PTB20218.1"/>
    </source>
</evidence>
<name>A0A2T3XUN7_9BURK</name>
<reference evidence="2 3" key="1">
    <citation type="submission" date="2018-03" db="EMBL/GenBank/DDBJ databases">
        <title>Whole genome analyses suggest that Burkholderia sensu lato contains two further novel genera in the rhizoxinica-symbiotica group Mycetohabitans gen. nov., and Trinickia gen. nov.: implications for the evolution of diazotrophy and nodulation in the Burkholderiaceae.</title>
        <authorList>
            <person name="Estrada De Los Santos P."/>
            <person name="Palmer M."/>
            <person name="Chavez-Ramirez B."/>
            <person name="Steenkamp E.T."/>
            <person name="Hirsch A.M."/>
            <person name="Manyaka P."/>
            <person name="Maluk M."/>
            <person name="Lafos M."/>
            <person name="Crook M."/>
            <person name="Gross E."/>
            <person name="Simon M.F."/>
            <person name="Bueno Dos Reis Junior F."/>
            <person name="Poole P.S."/>
            <person name="Venter S.N."/>
            <person name="James E.K."/>
        </authorList>
    </citation>
    <scope>NUCLEOTIDE SEQUENCE [LARGE SCALE GENOMIC DNA]</scope>
    <source>
        <strain evidence="2 3">JPY-366</strain>
    </source>
</reference>
<comment type="caution">
    <text evidence="2">The sequence shown here is derived from an EMBL/GenBank/DDBJ whole genome shotgun (WGS) entry which is preliminary data.</text>
</comment>
<dbReference type="SUPFAM" id="SSF53448">
    <property type="entry name" value="Nucleotide-diphospho-sugar transferases"/>
    <property type="match status" value="1"/>
</dbReference>
<dbReference type="InterPro" id="IPR001173">
    <property type="entry name" value="Glyco_trans_2-like"/>
</dbReference>
<dbReference type="InterPro" id="IPR050834">
    <property type="entry name" value="Glycosyltransf_2"/>
</dbReference>
<dbReference type="EMBL" id="PYUC01000006">
    <property type="protein sequence ID" value="PTB20218.1"/>
    <property type="molecule type" value="Genomic_DNA"/>
</dbReference>
<dbReference type="Gene3D" id="3.90.550.10">
    <property type="entry name" value="Spore Coat Polysaccharide Biosynthesis Protein SpsA, Chain A"/>
    <property type="match status" value="1"/>
</dbReference>